<accession>A0ABN7UP70</accession>
<evidence type="ECO:0000256" key="3">
    <source>
        <dbReference type="ARBA" id="ARBA00022448"/>
    </source>
</evidence>
<keyword evidence="10 12" id="KW-0408">Iron</keyword>
<dbReference type="EC" id="1.-.-.-" evidence="12"/>
<comment type="similarity">
    <text evidence="2 12">Belongs to the alternative oxidase family.</text>
</comment>
<evidence type="ECO:0000256" key="5">
    <source>
        <dbReference type="ARBA" id="ARBA00022692"/>
    </source>
</evidence>
<keyword evidence="6 12" id="KW-0479">Metal-binding</keyword>
<gene>
    <name evidence="13" type="ORF">GMARGA_LOCUS8060</name>
</gene>
<keyword evidence="11 12" id="KW-0472">Membrane</keyword>
<keyword evidence="8" id="KW-1133">Transmembrane helix</keyword>
<dbReference type="PANTHER" id="PTHR31803">
    <property type="entry name" value="ALTERNATIVE OXIDASE"/>
    <property type="match status" value="1"/>
</dbReference>
<keyword evidence="7 12" id="KW-0249">Electron transport</keyword>
<keyword evidence="4 12" id="KW-0679">Respiratory chain</keyword>
<comment type="caution">
    <text evidence="13">The sequence shown here is derived from an EMBL/GenBank/DDBJ whole genome shotgun (WGS) entry which is preliminary data.</text>
</comment>
<evidence type="ECO:0000256" key="7">
    <source>
        <dbReference type="ARBA" id="ARBA00022982"/>
    </source>
</evidence>
<keyword evidence="3" id="KW-0813">Transport</keyword>
<dbReference type="InterPro" id="IPR002680">
    <property type="entry name" value="AOX"/>
</dbReference>
<dbReference type="Gene3D" id="1.20.1260.140">
    <property type="entry name" value="Alternative oxidase"/>
    <property type="match status" value="1"/>
</dbReference>
<feature type="non-terminal residue" evidence="13">
    <location>
        <position position="372"/>
    </location>
</feature>
<organism evidence="13 14">
    <name type="scientific">Gigaspora margarita</name>
    <dbReference type="NCBI Taxonomy" id="4874"/>
    <lineage>
        <taxon>Eukaryota</taxon>
        <taxon>Fungi</taxon>
        <taxon>Fungi incertae sedis</taxon>
        <taxon>Mucoromycota</taxon>
        <taxon>Glomeromycotina</taxon>
        <taxon>Glomeromycetes</taxon>
        <taxon>Diversisporales</taxon>
        <taxon>Gigasporaceae</taxon>
        <taxon>Gigaspora</taxon>
    </lineage>
</organism>
<dbReference type="EMBL" id="CAJVQB010004055">
    <property type="protein sequence ID" value="CAG8625566.1"/>
    <property type="molecule type" value="Genomic_DNA"/>
</dbReference>
<sequence>MFRSVFTSITLASKRAATLPICRQQLLMVKGQDLTSFLFLKSIISHQFTTGSYRLLLQSPTTPLNSQTAQQNIKTEENRWGSLAQIPPEILMDTRHPEPVRHEIIISEKPLKTNDLENLDINVDFHRKPTTISDSIAYYTVKFIRLPTDLFFKKKYIHRAVMLETVAAVPGMVGGAIRHLQSLRKLKHDGGWIHHLLHEAENERMHLMTWMRISDPNIWERALITIVQGVFYNAFFALYLLSPKTAHRVVGYLEEEAIISYTSFLKGMLHNLSIYQDFIDAGNIQNTKNIPDIAIDYWHLDRETATLRDVVLAIRADEATHRDTNHHFADRIVLGREDLREDVNRMISKEPQKLGDKLGKVAGLSKSANEEW</sequence>
<dbReference type="Proteomes" id="UP000789901">
    <property type="component" value="Unassembled WGS sequence"/>
</dbReference>
<evidence type="ECO:0000256" key="9">
    <source>
        <dbReference type="ARBA" id="ARBA00023002"/>
    </source>
</evidence>
<keyword evidence="5 12" id="KW-0812">Transmembrane</keyword>
<dbReference type="InterPro" id="IPR038659">
    <property type="entry name" value="AOX_sf"/>
</dbReference>
<evidence type="ECO:0000256" key="4">
    <source>
        <dbReference type="ARBA" id="ARBA00022660"/>
    </source>
</evidence>
<evidence type="ECO:0000256" key="12">
    <source>
        <dbReference type="RuleBase" id="RU003779"/>
    </source>
</evidence>
<comment type="cofactor">
    <cofactor evidence="12">
        <name>Fe cation</name>
        <dbReference type="ChEBI" id="CHEBI:24875"/>
    </cofactor>
    <text evidence="12">Binds 2 iron ions per subunit.</text>
</comment>
<reference evidence="13 14" key="1">
    <citation type="submission" date="2021-06" db="EMBL/GenBank/DDBJ databases">
        <authorList>
            <person name="Kallberg Y."/>
            <person name="Tangrot J."/>
            <person name="Rosling A."/>
        </authorList>
    </citation>
    <scope>NUCLEOTIDE SEQUENCE [LARGE SCALE GENOMIC DNA]</scope>
    <source>
        <strain evidence="13 14">120-4 pot B 10/14</strain>
    </source>
</reference>
<dbReference type="PANTHER" id="PTHR31803:SF3">
    <property type="entry name" value="ALTERNATIVE OXIDASE"/>
    <property type="match status" value="1"/>
</dbReference>
<name>A0ABN7UP70_GIGMA</name>
<dbReference type="CDD" id="cd01053">
    <property type="entry name" value="AOX"/>
    <property type="match status" value="1"/>
</dbReference>
<evidence type="ECO:0000313" key="13">
    <source>
        <dbReference type="EMBL" id="CAG8625566.1"/>
    </source>
</evidence>
<evidence type="ECO:0000313" key="14">
    <source>
        <dbReference type="Proteomes" id="UP000789901"/>
    </source>
</evidence>
<evidence type="ECO:0000256" key="1">
    <source>
        <dbReference type="ARBA" id="ARBA00004370"/>
    </source>
</evidence>
<protein>
    <recommendedName>
        <fullName evidence="12">Alternative oxidase</fullName>
        <ecNumber evidence="12">1.-.-.-</ecNumber>
    </recommendedName>
</protein>
<comment type="subcellular location">
    <subcellularLocation>
        <location evidence="1">Membrane</location>
    </subcellularLocation>
</comment>
<evidence type="ECO:0000256" key="11">
    <source>
        <dbReference type="ARBA" id="ARBA00023136"/>
    </source>
</evidence>
<evidence type="ECO:0000256" key="10">
    <source>
        <dbReference type="ARBA" id="ARBA00023004"/>
    </source>
</evidence>
<keyword evidence="14" id="KW-1185">Reference proteome</keyword>
<dbReference type="Pfam" id="PF01786">
    <property type="entry name" value="AOX"/>
    <property type="match status" value="1"/>
</dbReference>
<evidence type="ECO:0000256" key="8">
    <source>
        <dbReference type="ARBA" id="ARBA00022989"/>
    </source>
</evidence>
<proteinExistence type="inferred from homology"/>
<evidence type="ECO:0000256" key="6">
    <source>
        <dbReference type="ARBA" id="ARBA00022723"/>
    </source>
</evidence>
<keyword evidence="9 12" id="KW-0560">Oxidoreductase</keyword>
<evidence type="ECO:0000256" key="2">
    <source>
        <dbReference type="ARBA" id="ARBA00008388"/>
    </source>
</evidence>